<evidence type="ECO:0000256" key="1">
    <source>
        <dbReference type="SAM" id="MobiDB-lite"/>
    </source>
</evidence>
<dbReference type="EMBL" id="SNRW01030836">
    <property type="protein sequence ID" value="KAA6357793.1"/>
    <property type="molecule type" value="Genomic_DNA"/>
</dbReference>
<accession>A0A5J4TJ71</accession>
<evidence type="ECO:0000313" key="2">
    <source>
        <dbReference type="EMBL" id="KAA6357793.1"/>
    </source>
</evidence>
<feature type="non-terminal residue" evidence="2">
    <location>
        <position position="32"/>
    </location>
</feature>
<evidence type="ECO:0000313" key="3">
    <source>
        <dbReference type="Proteomes" id="UP000324800"/>
    </source>
</evidence>
<dbReference type="Proteomes" id="UP000324800">
    <property type="component" value="Unassembled WGS sequence"/>
</dbReference>
<protein>
    <submittedName>
        <fullName evidence="2">Uncharacterized protein</fullName>
    </submittedName>
</protein>
<comment type="caution">
    <text evidence="2">The sequence shown here is derived from an EMBL/GenBank/DDBJ whole genome shotgun (WGS) entry which is preliminary data.</text>
</comment>
<dbReference type="AlphaFoldDB" id="A0A5J4TJ71"/>
<name>A0A5J4TJ71_9EUKA</name>
<gene>
    <name evidence="2" type="ORF">EZS28_046678</name>
</gene>
<feature type="compositionally biased region" description="Polar residues" evidence="1">
    <location>
        <begin position="1"/>
        <end position="18"/>
    </location>
</feature>
<sequence>MESINITDKGNQTGTLNNRKTRNSDPDYQPPR</sequence>
<organism evidence="2 3">
    <name type="scientific">Streblomastix strix</name>
    <dbReference type="NCBI Taxonomy" id="222440"/>
    <lineage>
        <taxon>Eukaryota</taxon>
        <taxon>Metamonada</taxon>
        <taxon>Preaxostyla</taxon>
        <taxon>Oxymonadida</taxon>
        <taxon>Streblomastigidae</taxon>
        <taxon>Streblomastix</taxon>
    </lineage>
</organism>
<feature type="region of interest" description="Disordered" evidence="1">
    <location>
        <begin position="1"/>
        <end position="32"/>
    </location>
</feature>
<proteinExistence type="predicted"/>
<reference evidence="2 3" key="1">
    <citation type="submission" date="2019-03" db="EMBL/GenBank/DDBJ databases">
        <title>Single cell metagenomics reveals metabolic interactions within the superorganism composed of flagellate Streblomastix strix and complex community of Bacteroidetes bacteria on its surface.</title>
        <authorList>
            <person name="Treitli S.C."/>
            <person name="Kolisko M."/>
            <person name="Husnik F."/>
            <person name="Keeling P."/>
            <person name="Hampl V."/>
        </authorList>
    </citation>
    <scope>NUCLEOTIDE SEQUENCE [LARGE SCALE GENOMIC DNA]</scope>
    <source>
        <strain evidence="2">ST1C</strain>
    </source>
</reference>